<dbReference type="Proteomes" id="UP000093807">
    <property type="component" value="Unassembled WGS sequence"/>
</dbReference>
<evidence type="ECO:0000256" key="1">
    <source>
        <dbReference type="SAM" id="SignalP"/>
    </source>
</evidence>
<evidence type="ECO:0000313" key="2">
    <source>
        <dbReference type="EMBL" id="OAZ04732.1"/>
    </source>
</evidence>
<dbReference type="RefSeq" id="WP_064714455.1">
    <property type="nucleotide sequence ID" value="NZ_JMTM01000017.1"/>
</dbReference>
<accession>A0A199XTJ1</accession>
<dbReference type="SUPFAM" id="SSF56925">
    <property type="entry name" value="OMPA-like"/>
    <property type="match status" value="1"/>
</dbReference>
<protein>
    <recommendedName>
        <fullName evidence="4">Outer membrane protein beta-barrel domain-containing protein</fullName>
    </recommendedName>
</protein>
<keyword evidence="1" id="KW-0732">Signal</keyword>
<sequence length="164" mass="17319">MKKIMLTAIAVFGFAFANAQDGGFKVGANLGLPLGDIKDSYSLNLGVDVAYTWKVSEKFEAGFGAGYAHYLGKSIDLGIANFDIEDAGFIPVYGTAQYSLSDKFFLGLDLGYAIGVAPSGSEGGFLYQPKVGYSFGKTELFLGYKGISNNGTLSSLNLGVAFKL</sequence>
<proteinExistence type="predicted"/>
<reference evidence="2 3" key="1">
    <citation type="submission" date="2016-06" db="EMBL/GenBank/DDBJ databases">
        <title>Draft genome sequence of Flavobacterium succinicans strain DD5b.</title>
        <authorList>
            <person name="Poehlein A."/>
            <person name="Daniel R."/>
            <person name="Simeonova D.D."/>
        </authorList>
    </citation>
    <scope>NUCLEOTIDE SEQUENCE [LARGE SCALE GENOMIC DNA]</scope>
    <source>
        <strain evidence="2 3">DD5b</strain>
    </source>
</reference>
<feature type="chain" id="PRO_5008286943" description="Outer membrane protein beta-barrel domain-containing protein" evidence="1">
    <location>
        <begin position="20"/>
        <end position="164"/>
    </location>
</feature>
<dbReference type="AlphaFoldDB" id="A0A199XTJ1"/>
<dbReference type="PATRIC" id="fig|29536.5.peg.604"/>
<gene>
    <name evidence="2" type="ORF">FLB_05800</name>
</gene>
<comment type="caution">
    <text evidence="2">The sequence shown here is derived from an EMBL/GenBank/DDBJ whole genome shotgun (WGS) entry which is preliminary data.</text>
</comment>
<dbReference type="InterPro" id="IPR011250">
    <property type="entry name" value="OMP/PagP_B-barrel"/>
</dbReference>
<keyword evidence="3" id="KW-1185">Reference proteome</keyword>
<evidence type="ECO:0000313" key="3">
    <source>
        <dbReference type="Proteomes" id="UP000093807"/>
    </source>
</evidence>
<name>A0A199XTJ1_9FLAO</name>
<evidence type="ECO:0008006" key="4">
    <source>
        <dbReference type="Google" id="ProtNLM"/>
    </source>
</evidence>
<organism evidence="2 3">
    <name type="scientific">Flavobacterium succinicans</name>
    <dbReference type="NCBI Taxonomy" id="29536"/>
    <lineage>
        <taxon>Bacteria</taxon>
        <taxon>Pseudomonadati</taxon>
        <taxon>Bacteroidota</taxon>
        <taxon>Flavobacteriia</taxon>
        <taxon>Flavobacteriales</taxon>
        <taxon>Flavobacteriaceae</taxon>
        <taxon>Flavobacterium</taxon>
    </lineage>
</organism>
<dbReference type="EMBL" id="JMTM01000017">
    <property type="protein sequence ID" value="OAZ04732.1"/>
    <property type="molecule type" value="Genomic_DNA"/>
</dbReference>
<dbReference type="OrthoDB" id="1492374at2"/>
<feature type="signal peptide" evidence="1">
    <location>
        <begin position="1"/>
        <end position="19"/>
    </location>
</feature>